<organism evidence="2 10">
    <name type="scientific">Intestinibaculum porci</name>
    <dbReference type="NCBI Taxonomy" id="2487118"/>
    <lineage>
        <taxon>Bacteria</taxon>
        <taxon>Bacillati</taxon>
        <taxon>Bacillota</taxon>
        <taxon>Erysipelotrichia</taxon>
        <taxon>Erysipelotrichales</taxon>
        <taxon>Erysipelotrichaceae</taxon>
        <taxon>Intestinibaculum</taxon>
    </lineage>
</organism>
<evidence type="ECO:0000313" key="2">
    <source>
        <dbReference type="EMBL" id="BBH25177.1"/>
    </source>
</evidence>
<dbReference type="EMBL" id="AP019309">
    <property type="protein sequence ID" value="BBH27844.1"/>
    <property type="molecule type" value="Genomic_DNA"/>
</dbReference>
<dbReference type="EMBL" id="AP019309">
    <property type="protein sequence ID" value="BBH25177.1"/>
    <property type="molecule type" value="Genomic_DNA"/>
</dbReference>
<dbReference type="KEGG" id="ebm:SG0102_27680"/>
<accession>A0A3G9J1W7</accession>
<dbReference type="EMBL" id="AP019309">
    <property type="protein sequence ID" value="BBH27834.1"/>
    <property type="molecule type" value="Genomic_DNA"/>
</dbReference>
<dbReference type="EMBL" id="AP019309">
    <property type="protein sequence ID" value="BBH26403.1"/>
    <property type="molecule type" value="Genomic_DNA"/>
</dbReference>
<dbReference type="EMBL" id="AP019309">
    <property type="protein sequence ID" value="BBH26184.1"/>
    <property type="molecule type" value="Genomic_DNA"/>
</dbReference>
<proteinExistence type="predicted"/>
<evidence type="ECO:0000256" key="1">
    <source>
        <dbReference type="SAM" id="MobiDB-lite"/>
    </source>
</evidence>
<evidence type="ECO:0000313" key="9">
    <source>
        <dbReference type="EMBL" id="BBH27844.1"/>
    </source>
</evidence>
<sequence length="141" mass="15807">MAKRNKQINLEKALEEASKNQYTEKVTDGRIYYTREFYARMKQLMDGGMSPIKAYKTLGYDVNTLGEDRAYAAAGRAASGQARKPKKVSGMVPRDQVGNLSDQEMVDYLNSRIDYLETVVGVVKKKGSKLLVKVSSSKNEK</sequence>
<dbReference type="KEGG" id="ebm:SG0102_27780"/>
<dbReference type="KEGG" id="ebm:SG0102_01110"/>
<dbReference type="KEGG" id="ebm:SG0102_05200"/>
<dbReference type="InParanoid" id="A0A3G9J1W7"/>
<dbReference type="KEGG" id="ebm:SG0102_11180"/>
<protein>
    <submittedName>
        <fullName evidence="2">Uncharacterized protein</fullName>
    </submittedName>
</protein>
<keyword evidence="10" id="KW-1185">Reference proteome</keyword>
<dbReference type="Proteomes" id="UP000268059">
    <property type="component" value="Chromosome"/>
</dbReference>
<evidence type="ECO:0000313" key="3">
    <source>
        <dbReference type="EMBL" id="BBH25586.1"/>
    </source>
</evidence>
<dbReference type="RefSeq" id="WP_125118147.1">
    <property type="nucleotide sequence ID" value="NZ_AP019309.1"/>
</dbReference>
<dbReference type="EMBL" id="AP019309">
    <property type="protein sequence ID" value="BBH27127.1"/>
    <property type="molecule type" value="Genomic_DNA"/>
</dbReference>
<reference evidence="2 10" key="1">
    <citation type="submission" date="2018-11" db="EMBL/GenBank/DDBJ databases">
        <title>Novel Erysipelotrichaceae bacterium isolated from small intestine of a swine.</title>
        <authorList>
            <person name="Kim J.S."/>
            <person name="Choe H."/>
            <person name="Lee Y.R."/>
            <person name="Kim K.M."/>
            <person name="Park D.S."/>
        </authorList>
    </citation>
    <scope>NUCLEOTIDE SEQUENCE [LARGE SCALE GENOMIC DNA]</scope>
    <source>
        <strain evidence="2 10">SG0102</strain>
    </source>
</reference>
<dbReference type="KEGG" id="ebm:SG0102_20610"/>
<feature type="region of interest" description="Disordered" evidence="1">
    <location>
        <begin position="76"/>
        <end position="95"/>
    </location>
</feature>
<evidence type="ECO:0000313" key="7">
    <source>
        <dbReference type="EMBL" id="BBH27127.1"/>
    </source>
</evidence>
<evidence type="ECO:0000313" key="6">
    <source>
        <dbReference type="EMBL" id="BBH26403.1"/>
    </source>
</evidence>
<evidence type="ECO:0000313" key="4">
    <source>
        <dbReference type="EMBL" id="BBH25980.1"/>
    </source>
</evidence>
<evidence type="ECO:0000313" key="5">
    <source>
        <dbReference type="EMBL" id="BBH26184.1"/>
    </source>
</evidence>
<dbReference type="AlphaFoldDB" id="A0A3G9J1W7"/>
<name>A0A3G9J1W7_9FIRM</name>
<dbReference type="EMBL" id="AP019309">
    <property type="protein sequence ID" value="BBH25980.1"/>
    <property type="molecule type" value="Genomic_DNA"/>
</dbReference>
<dbReference type="KEGG" id="ebm:SG0102_13370"/>
<evidence type="ECO:0000313" key="8">
    <source>
        <dbReference type="EMBL" id="BBH27834.1"/>
    </source>
</evidence>
<dbReference type="EMBL" id="AP019309">
    <property type="protein sequence ID" value="BBH25586.1"/>
    <property type="molecule type" value="Genomic_DNA"/>
</dbReference>
<dbReference type="KEGG" id="ebm:SG0102_09140"/>
<gene>
    <name evidence="2" type="ORF">SG0102_01110</name>
    <name evidence="3" type="ORF">SG0102_05200</name>
    <name evidence="4" type="ORF">SG0102_09140</name>
    <name evidence="5" type="ORF">SG0102_11180</name>
    <name evidence="6" type="ORF">SG0102_13370</name>
    <name evidence="7" type="ORF">SG0102_20610</name>
    <name evidence="8" type="ORF">SG0102_27680</name>
    <name evidence="9" type="ORF">SG0102_27780</name>
</gene>
<evidence type="ECO:0000313" key="10">
    <source>
        <dbReference type="Proteomes" id="UP000268059"/>
    </source>
</evidence>